<dbReference type="Gene3D" id="1.25.40.20">
    <property type="entry name" value="Ankyrin repeat-containing domain"/>
    <property type="match status" value="1"/>
</dbReference>
<organism evidence="4 5">
    <name type="scientific">Basidiobolus meristosporus CBS 931.73</name>
    <dbReference type="NCBI Taxonomy" id="1314790"/>
    <lineage>
        <taxon>Eukaryota</taxon>
        <taxon>Fungi</taxon>
        <taxon>Fungi incertae sedis</taxon>
        <taxon>Zoopagomycota</taxon>
        <taxon>Entomophthoromycotina</taxon>
        <taxon>Basidiobolomycetes</taxon>
        <taxon>Basidiobolales</taxon>
        <taxon>Basidiobolaceae</taxon>
        <taxon>Basidiobolus</taxon>
    </lineage>
</organism>
<keyword evidence="2 3" id="KW-0040">ANK repeat</keyword>
<dbReference type="OrthoDB" id="5596409at2759"/>
<evidence type="ECO:0000313" key="4">
    <source>
        <dbReference type="EMBL" id="ORY04496.1"/>
    </source>
</evidence>
<feature type="repeat" description="ANK" evidence="3">
    <location>
        <begin position="61"/>
        <end position="93"/>
    </location>
</feature>
<dbReference type="PROSITE" id="PS50088">
    <property type="entry name" value="ANK_REPEAT"/>
    <property type="match status" value="2"/>
</dbReference>
<dbReference type="SUPFAM" id="SSF48403">
    <property type="entry name" value="Ankyrin repeat"/>
    <property type="match status" value="1"/>
</dbReference>
<dbReference type="Pfam" id="PF12796">
    <property type="entry name" value="Ank_2"/>
    <property type="match status" value="1"/>
</dbReference>
<keyword evidence="5" id="KW-1185">Reference proteome</keyword>
<dbReference type="InterPro" id="IPR002110">
    <property type="entry name" value="Ankyrin_rpt"/>
</dbReference>
<dbReference type="EMBL" id="MCFE01000034">
    <property type="protein sequence ID" value="ORY04496.1"/>
    <property type="molecule type" value="Genomic_DNA"/>
</dbReference>
<sequence length="158" mass="17604">MTHDGLRTDSCCAHTAVTPYTQALGELDFERTLRYACTLGESEKAGHFLKKGHEVNKLDKYGYAPLHYAAHQGNLAICKLLVSQGAEVNAQTPELGSTPLHRAVVQGHLEVAKLLISKGAYCIVNTGPERCLPVHKARSTRNKRVFKRRQSRYISDFR</sequence>
<name>A0A1Y1Z2T3_9FUNG</name>
<dbReference type="PANTHER" id="PTHR24171">
    <property type="entry name" value="ANKYRIN REPEAT DOMAIN-CONTAINING PROTEIN 39-RELATED"/>
    <property type="match status" value="1"/>
</dbReference>
<protein>
    <submittedName>
        <fullName evidence="4">Ankyrin</fullName>
    </submittedName>
</protein>
<keyword evidence="1" id="KW-0677">Repeat</keyword>
<evidence type="ECO:0000256" key="2">
    <source>
        <dbReference type="ARBA" id="ARBA00023043"/>
    </source>
</evidence>
<dbReference type="InterPro" id="IPR036770">
    <property type="entry name" value="Ankyrin_rpt-contain_sf"/>
</dbReference>
<reference evidence="4 5" key="1">
    <citation type="submission" date="2016-07" db="EMBL/GenBank/DDBJ databases">
        <title>Pervasive Adenine N6-methylation of Active Genes in Fungi.</title>
        <authorList>
            <consortium name="DOE Joint Genome Institute"/>
            <person name="Mondo S.J."/>
            <person name="Dannebaum R.O."/>
            <person name="Kuo R.C."/>
            <person name="Labutti K."/>
            <person name="Haridas S."/>
            <person name="Kuo A."/>
            <person name="Salamov A."/>
            <person name="Ahrendt S.R."/>
            <person name="Lipzen A."/>
            <person name="Sullivan W."/>
            <person name="Andreopoulos W.B."/>
            <person name="Clum A."/>
            <person name="Lindquist E."/>
            <person name="Daum C."/>
            <person name="Ramamoorthy G.K."/>
            <person name="Gryganskyi A."/>
            <person name="Culley D."/>
            <person name="Magnuson J.K."/>
            <person name="James T.Y."/>
            <person name="O'Malley M.A."/>
            <person name="Stajich J.E."/>
            <person name="Spatafora J.W."/>
            <person name="Visel A."/>
            <person name="Grigoriev I.V."/>
        </authorList>
    </citation>
    <scope>NUCLEOTIDE SEQUENCE [LARGE SCALE GENOMIC DNA]</scope>
    <source>
        <strain evidence="4 5">CBS 931.73</strain>
    </source>
</reference>
<dbReference type="AlphaFoldDB" id="A0A1Y1Z2T3"/>
<gene>
    <name evidence="4" type="ORF">K493DRAFT_379342</name>
</gene>
<evidence type="ECO:0000256" key="3">
    <source>
        <dbReference type="PROSITE-ProRule" id="PRU00023"/>
    </source>
</evidence>
<evidence type="ECO:0000256" key="1">
    <source>
        <dbReference type="ARBA" id="ARBA00022737"/>
    </source>
</evidence>
<evidence type="ECO:0000313" key="5">
    <source>
        <dbReference type="Proteomes" id="UP000193498"/>
    </source>
</evidence>
<dbReference type="Proteomes" id="UP000193498">
    <property type="component" value="Unassembled WGS sequence"/>
</dbReference>
<comment type="caution">
    <text evidence="4">The sequence shown here is derived from an EMBL/GenBank/DDBJ whole genome shotgun (WGS) entry which is preliminary data.</text>
</comment>
<dbReference type="SMART" id="SM00248">
    <property type="entry name" value="ANK"/>
    <property type="match status" value="2"/>
</dbReference>
<dbReference type="InParanoid" id="A0A1Y1Z2T3"/>
<feature type="repeat" description="ANK" evidence="3">
    <location>
        <begin position="95"/>
        <end position="120"/>
    </location>
</feature>
<accession>A0A1Y1Z2T3</accession>
<proteinExistence type="predicted"/>
<dbReference type="STRING" id="1314790.A0A1Y1Z2T3"/>
<dbReference type="PROSITE" id="PS50297">
    <property type="entry name" value="ANK_REP_REGION"/>
    <property type="match status" value="2"/>
</dbReference>
<dbReference type="PANTHER" id="PTHR24171:SF9">
    <property type="entry name" value="ANKYRIN REPEAT DOMAIN-CONTAINING PROTEIN 39"/>
    <property type="match status" value="1"/>
</dbReference>